<proteinExistence type="predicted"/>
<protein>
    <submittedName>
        <fullName evidence="1">Uncharacterized protein</fullName>
    </submittedName>
</protein>
<dbReference type="EMBL" id="GBXM01020843">
    <property type="protein sequence ID" value="JAH87734.1"/>
    <property type="molecule type" value="Transcribed_RNA"/>
</dbReference>
<name>A0A0E9WBI9_ANGAN</name>
<reference evidence="1" key="1">
    <citation type="submission" date="2014-11" db="EMBL/GenBank/DDBJ databases">
        <authorList>
            <person name="Amaro Gonzalez C."/>
        </authorList>
    </citation>
    <scope>NUCLEOTIDE SEQUENCE</scope>
</reference>
<evidence type="ECO:0000313" key="1">
    <source>
        <dbReference type="EMBL" id="JAH87734.1"/>
    </source>
</evidence>
<sequence>MVVLARQSRSYHKQFRHTANSCPPILTNSL</sequence>
<organism evidence="1">
    <name type="scientific">Anguilla anguilla</name>
    <name type="common">European freshwater eel</name>
    <name type="synonym">Muraena anguilla</name>
    <dbReference type="NCBI Taxonomy" id="7936"/>
    <lineage>
        <taxon>Eukaryota</taxon>
        <taxon>Metazoa</taxon>
        <taxon>Chordata</taxon>
        <taxon>Craniata</taxon>
        <taxon>Vertebrata</taxon>
        <taxon>Euteleostomi</taxon>
        <taxon>Actinopterygii</taxon>
        <taxon>Neopterygii</taxon>
        <taxon>Teleostei</taxon>
        <taxon>Anguilliformes</taxon>
        <taxon>Anguillidae</taxon>
        <taxon>Anguilla</taxon>
    </lineage>
</organism>
<accession>A0A0E9WBI9</accession>
<reference evidence="1" key="2">
    <citation type="journal article" date="2015" name="Fish Shellfish Immunol.">
        <title>Early steps in the European eel (Anguilla anguilla)-Vibrio vulnificus interaction in the gills: Role of the RtxA13 toxin.</title>
        <authorList>
            <person name="Callol A."/>
            <person name="Pajuelo D."/>
            <person name="Ebbesson L."/>
            <person name="Teles M."/>
            <person name="MacKenzie S."/>
            <person name="Amaro C."/>
        </authorList>
    </citation>
    <scope>NUCLEOTIDE SEQUENCE</scope>
</reference>
<dbReference type="AlphaFoldDB" id="A0A0E9WBI9"/>